<dbReference type="InterPro" id="IPR006543">
    <property type="entry name" value="Histidinol-phos"/>
</dbReference>
<comment type="similarity">
    <text evidence="7">Belongs to the gmhB family.</text>
</comment>
<dbReference type="GO" id="GO:0016787">
    <property type="term" value="F:hydrolase activity"/>
    <property type="evidence" value="ECO:0007669"/>
    <property type="project" value="UniProtKB-KW"/>
</dbReference>
<dbReference type="InterPro" id="IPR036412">
    <property type="entry name" value="HAD-like_sf"/>
</dbReference>
<keyword evidence="9" id="KW-1185">Reference proteome</keyword>
<evidence type="ECO:0000256" key="2">
    <source>
        <dbReference type="ARBA" id="ARBA00022490"/>
    </source>
</evidence>
<accession>A0ABS9H0A8</accession>
<comment type="subcellular location">
    <subcellularLocation>
        <location evidence="1 7">Cytoplasm</location>
    </subcellularLocation>
</comment>
<keyword evidence="4 7" id="KW-0378">Hydrolase</keyword>
<proteinExistence type="inferred from homology"/>
<evidence type="ECO:0000313" key="8">
    <source>
        <dbReference type="EMBL" id="MCF6137506.1"/>
    </source>
</evidence>
<evidence type="ECO:0000256" key="5">
    <source>
        <dbReference type="ARBA" id="ARBA00023277"/>
    </source>
</evidence>
<dbReference type="PIRSF" id="PIRSF004682">
    <property type="entry name" value="GmhB"/>
    <property type="match status" value="1"/>
</dbReference>
<reference evidence="8 9" key="1">
    <citation type="submission" date="2022-01" db="EMBL/GenBank/DDBJ databases">
        <title>Alkalihalobacillus sp. EGI L200015, a novel bacterium isolated from a salt lake sediment.</title>
        <authorList>
            <person name="Gao L."/>
            <person name="Fang B.-Z."/>
            <person name="Li W.-J."/>
        </authorList>
    </citation>
    <scope>NUCLEOTIDE SEQUENCE [LARGE SCALE GENOMIC DNA]</scope>
    <source>
        <strain evidence="8 9">KCTC 12718</strain>
    </source>
</reference>
<dbReference type="PANTHER" id="PTHR42891:SF1">
    <property type="entry name" value="D-GLYCERO-BETA-D-MANNO-HEPTOSE-1,7-BISPHOSPHATE 7-PHOSPHATASE"/>
    <property type="match status" value="1"/>
</dbReference>
<dbReference type="EMBL" id="JAKIJS010000001">
    <property type="protein sequence ID" value="MCF6137506.1"/>
    <property type="molecule type" value="Genomic_DNA"/>
</dbReference>
<protein>
    <recommendedName>
        <fullName evidence="6 7">D,D-heptose 1,7-bisphosphate phosphatase</fullName>
        <ecNumber evidence="7">3.1.3.-</ecNumber>
    </recommendedName>
</protein>
<comment type="caution">
    <text evidence="8">The sequence shown here is derived from an EMBL/GenBank/DDBJ whole genome shotgun (WGS) entry which is preliminary data.</text>
</comment>
<dbReference type="SUPFAM" id="SSF56784">
    <property type="entry name" value="HAD-like"/>
    <property type="match status" value="1"/>
</dbReference>
<dbReference type="NCBIfam" id="NF005264">
    <property type="entry name" value="PRK06769.1"/>
    <property type="match status" value="1"/>
</dbReference>
<name>A0ABS9H0A8_9BACL</name>
<keyword evidence="5 7" id="KW-0119">Carbohydrate metabolism</keyword>
<evidence type="ECO:0000256" key="1">
    <source>
        <dbReference type="ARBA" id="ARBA00004496"/>
    </source>
</evidence>
<evidence type="ECO:0000256" key="6">
    <source>
        <dbReference type="ARBA" id="ARBA00031828"/>
    </source>
</evidence>
<dbReference type="Pfam" id="PF13242">
    <property type="entry name" value="Hydrolase_like"/>
    <property type="match status" value="1"/>
</dbReference>
<dbReference type="NCBIfam" id="TIGR01656">
    <property type="entry name" value="Histidinol-ppas"/>
    <property type="match status" value="1"/>
</dbReference>
<evidence type="ECO:0000256" key="3">
    <source>
        <dbReference type="ARBA" id="ARBA00022723"/>
    </source>
</evidence>
<dbReference type="Gene3D" id="3.40.50.1000">
    <property type="entry name" value="HAD superfamily/HAD-like"/>
    <property type="match status" value="1"/>
</dbReference>
<dbReference type="InterPro" id="IPR023214">
    <property type="entry name" value="HAD_sf"/>
</dbReference>
<dbReference type="RefSeq" id="WP_236333165.1">
    <property type="nucleotide sequence ID" value="NZ_JAKIJS010000001.1"/>
</dbReference>
<sequence>MVQAVFIDRDGTLGGGNEIVYPGDFKLYPNVQHSLKQLKDNGIKILSFTNQPGISNGLATKEEFDEELKEFGFDDVYICPHDPGKKCACRKPRTGMLLEASNKYNLDLSKCIVIGDRWTDMLAAEEAGSFKILVQTGSGKESLRKFHNKEYFGRWNQVTTDFIAHDLNEAIHWILHES</sequence>
<dbReference type="InterPro" id="IPR004446">
    <property type="entry name" value="Heptose_bisP_phosphatase"/>
</dbReference>
<evidence type="ECO:0000313" key="9">
    <source>
        <dbReference type="Proteomes" id="UP001649381"/>
    </source>
</evidence>
<dbReference type="Proteomes" id="UP001649381">
    <property type="component" value="Unassembled WGS sequence"/>
</dbReference>
<gene>
    <name evidence="8" type="ORF">L2716_07175</name>
</gene>
<organism evidence="8 9">
    <name type="scientific">Pseudalkalibacillus berkeleyi</name>
    <dbReference type="NCBI Taxonomy" id="1069813"/>
    <lineage>
        <taxon>Bacteria</taxon>
        <taxon>Bacillati</taxon>
        <taxon>Bacillota</taxon>
        <taxon>Bacilli</taxon>
        <taxon>Bacillales</taxon>
        <taxon>Fictibacillaceae</taxon>
        <taxon>Pseudalkalibacillus</taxon>
    </lineage>
</organism>
<dbReference type="PANTHER" id="PTHR42891">
    <property type="entry name" value="D-GLYCERO-BETA-D-MANNO-HEPTOSE-1,7-BISPHOSPHATE 7-PHOSPHATASE"/>
    <property type="match status" value="1"/>
</dbReference>
<dbReference type="InterPro" id="IPR006549">
    <property type="entry name" value="HAD-SF_hydro_IIIA"/>
</dbReference>
<keyword evidence="2 7" id="KW-0963">Cytoplasm</keyword>
<evidence type="ECO:0000256" key="7">
    <source>
        <dbReference type="PIRNR" id="PIRNR004682"/>
    </source>
</evidence>
<keyword evidence="3" id="KW-0479">Metal-binding</keyword>
<dbReference type="EC" id="3.1.3.-" evidence="7"/>
<evidence type="ECO:0000256" key="4">
    <source>
        <dbReference type="ARBA" id="ARBA00022801"/>
    </source>
</evidence>
<dbReference type="NCBIfam" id="TIGR01662">
    <property type="entry name" value="HAD-SF-IIIA"/>
    <property type="match status" value="1"/>
</dbReference>